<dbReference type="AlphaFoldDB" id="A0A5C1QCD7"/>
<organism evidence="2 3">
    <name type="scientific">Thiospirochaeta perfilievii</name>
    <dbReference type="NCBI Taxonomy" id="252967"/>
    <lineage>
        <taxon>Bacteria</taxon>
        <taxon>Pseudomonadati</taxon>
        <taxon>Spirochaetota</taxon>
        <taxon>Spirochaetia</taxon>
        <taxon>Spirochaetales</taxon>
        <taxon>Spirochaetaceae</taxon>
        <taxon>Thiospirochaeta</taxon>
    </lineage>
</organism>
<keyword evidence="3" id="KW-1185">Reference proteome</keyword>
<proteinExistence type="predicted"/>
<keyword evidence="1" id="KW-0472">Membrane</keyword>
<evidence type="ECO:0000256" key="1">
    <source>
        <dbReference type="SAM" id="Phobius"/>
    </source>
</evidence>
<accession>A0A5C1QCD7</accession>
<keyword evidence="1" id="KW-0812">Transmembrane</keyword>
<evidence type="ECO:0000313" key="3">
    <source>
        <dbReference type="Proteomes" id="UP000323824"/>
    </source>
</evidence>
<protein>
    <submittedName>
        <fullName evidence="2">Uncharacterized protein</fullName>
    </submittedName>
</protein>
<feature type="transmembrane region" description="Helical" evidence="1">
    <location>
        <begin position="272"/>
        <end position="290"/>
    </location>
</feature>
<gene>
    <name evidence="2" type="ORF">EW093_10525</name>
</gene>
<reference evidence="2 3" key="2">
    <citation type="submission" date="2019-09" db="EMBL/GenBank/DDBJ databases">
        <title>Complete Genome Sequence and Methylome Analysis of free living Spirochaetas.</title>
        <authorList>
            <person name="Leshcheva N."/>
            <person name="Mikheeva N."/>
        </authorList>
    </citation>
    <scope>NUCLEOTIDE SEQUENCE [LARGE SCALE GENOMIC DNA]</scope>
    <source>
        <strain evidence="2 3">P</strain>
    </source>
</reference>
<dbReference type="Proteomes" id="UP000323824">
    <property type="component" value="Chromosome"/>
</dbReference>
<dbReference type="RefSeq" id="WP_149568368.1">
    <property type="nucleotide sequence ID" value="NZ_CP035807.1"/>
</dbReference>
<dbReference type="KEGG" id="sper:EW093_10525"/>
<reference evidence="2 3" key="1">
    <citation type="submission" date="2019-02" db="EMBL/GenBank/DDBJ databases">
        <authorList>
            <person name="Fomenkov A."/>
            <person name="Dubinina G."/>
            <person name="Grabovich M."/>
            <person name="Vincze T."/>
            <person name="Roberts R.J."/>
        </authorList>
    </citation>
    <scope>NUCLEOTIDE SEQUENCE [LARGE SCALE GENOMIC DNA]</scope>
    <source>
        <strain evidence="2 3">P</strain>
    </source>
</reference>
<name>A0A5C1QCD7_9SPIO</name>
<keyword evidence="1" id="KW-1133">Transmembrane helix</keyword>
<evidence type="ECO:0000313" key="2">
    <source>
        <dbReference type="EMBL" id="QEN05127.1"/>
    </source>
</evidence>
<dbReference type="EMBL" id="CP035807">
    <property type="protein sequence ID" value="QEN05127.1"/>
    <property type="molecule type" value="Genomic_DNA"/>
</dbReference>
<feature type="transmembrane region" description="Helical" evidence="1">
    <location>
        <begin position="246"/>
        <end position="266"/>
    </location>
</feature>
<sequence length="448" mass="52609">MIKKHGNKQIEFSNYFDIKSDKRSEIYDIEILFNIPKSLNNGGYSPEAFFNEITTYTRYNAPYISLEQLADLNYPLNPLARLLKIDPRAENLEEIEYELKTLVNTFKFQCKKITKSNLFYNKTKDWDEIIKRRIVSFNSVLENLVHLSIKAPNELKNIYNMAIEGISIRIEKTLYRIYLMDKLFEDIALEEIIRQREFRESRGYKSVTKADENSNSKFIYKEHLLKKWAESIMYINMEDSKTQRGLSHIFLGSAAALAMLVAGSITLIFRNLIGSDGLYFFIGAMLIYSIKDRFKDIFKSIFIKRVSLVFADRVKTVISPINRRKCGRSMEKVTFPRKSDDPTQDIIVDLIHYKKHVKISTKKLYKNHSRLFGIKEIIRFDLRKIFYKMDRDVEKCYIPKDGSLVEVKGDREYIIDLEVKVKTSSNVINKKYQVIANSKRIKRVVSLT</sequence>
<dbReference type="OrthoDB" id="366465at2"/>